<dbReference type="PANTHER" id="PTHR28208">
    <property type="entry name" value="PHOSPHATIDATE PHOSPHATASE APP1"/>
    <property type="match status" value="1"/>
</dbReference>
<dbReference type="OrthoDB" id="9789875at2"/>
<dbReference type="AlphaFoldDB" id="A0A5C5XTD8"/>
<protein>
    <recommendedName>
        <fullName evidence="1">Phosphatidate phosphatase APP1 catalytic domain-containing protein</fullName>
    </recommendedName>
</protein>
<dbReference type="RefSeq" id="WP_146391944.1">
    <property type="nucleotide sequence ID" value="NZ_SJPK01000006.1"/>
</dbReference>
<dbReference type="GO" id="GO:0008195">
    <property type="term" value="F:phosphatidate phosphatase activity"/>
    <property type="evidence" value="ECO:0007669"/>
    <property type="project" value="InterPro"/>
</dbReference>
<dbReference type="Proteomes" id="UP000318053">
    <property type="component" value="Unassembled WGS sequence"/>
</dbReference>
<evidence type="ECO:0000313" key="3">
    <source>
        <dbReference type="Proteomes" id="UP000318053"/>
    </source>
</evidence>
<evidence type="ECO:0000259" key="1">
    <source>
        <dbReference type="Pfam" id="PF09949"/>
    </source>
</evidence>
<reference evidence="2 3" key="1">
    <citation type="submission" date="2019-02" db="EMBL/GenBank/DDBJ databases">
        <title>Deep-cultivation of Planctomycetes and their phenomic and genomic characterization uncovers novel biology.</title>
        <authorList>
            <person name="Wiegand S."/>
            <person name="Jogler M."/>
            <person name="Boedeker C."/>
            <person name="Pinto D."/>
            <person name="Vollmers J."/>
            <person name="Rivas-Marin E."/>
            <person name="Kohn T."/>
            <person name="Peeters S.H."/>
            <person name="Heuer A."/>
            <person name="Rast P."/>
            <person name="Oberbeckmann S."/>
            <person name="Bunk B."/>
            <person name="Jeske O."/>
            <person name="Meyerdierks A."/>
            <person name="Storesund J.E."/>
            <person name="Kallscheuer N."/>
            <person name="Luecker S."/>
            <person name="Lage O.M."/>
            <person name="Pohl T."/>
            <person name="Merkel B.J."/>
            <person name="Hornburger P."/>
            <person name="Mueller R.-W."/>
            <person name="Bruemmer F."/>
            <person name="Labrenz M."/>
            <person name="Spormann A.M."/>
            <person name="Op Den Camp H."/>
            <person name="Overmann J."/>
            <person name="Amann R."/>
            <person name="Jetten M.S.M."/>
            <person name="Mascher T."/>
            <person name="Medema M.H."/>
            <person name="Devos D.P."/>
            <person name="Kaster A.-K."/>
            <person name="Ovreas L."/>
            <person name="Rohde M."/>
            <person name="Galperin M.Y."/>
            <person name="Jogler C."/>
        </authorList>
    </citation>
    <scope>NUCLEOTIDE SEQUENCE [LARGE SCALE GENOMIC DNA]</scope>
    <source>
        <strain evidence="2 3">CA85</strain>
    </source>
</reference>
<name>A0A5C5XTD8_9BACT</name>
<keyword evidence="3" id="KW-1185">Reference proteome</keyword>
<organism evidence="2 3">
    <name type="scientific">Allorhodopirellula solitaria</name>
    <dbReference type="NCBI Taxonomy" id="2527987"/>
    <lineage>
        <taxon>Bacteria</taxon>
        <taxon>Pseudomonadati</taxon>
        <taxon>Planctomycetota</taxon>
        <taxon>Planctomycetia</taxon>
        <taxon>Pirellulales</taxon>
        <taxon>Pirellulaceae</taxon>
        <taxon>Allorhodopirellula</taxon>
    </lineage>
</organism>
<dbReference type="Pfam" id="PF09949">
    <property type="entry name" value="APP1_cat"/>
    <property type="match status" value="1"/>
</dbReference>
<comment type="caution">
    <text evidence="2">The sequence shown here is derived from an EMBL/GenBank/DDBJ whole genome shotgun (WGS) entry which is preliminary data.</text>
</comment>
<dbReference type="PANTHER" id="PTHR28208:SF3">
    <property type="entry name" value="PHOSPHATIDATE PHOSPHATASE APP1"/>
    <property type="match status" value="1"/>
</dbReference>
<feature type="domain" description="Phosphatidate phosphatase APP1 catalytic" evidence="1">
    <location>
        <begin position="171"/>
        <end position="333"/>
    </location>
</feature>
<proteinExistence type="predicted"/>
<gene>
    <name evidence="2" type="ORF">CA85_29980</name>
</gene>
<dbReference type="InterPro" id="IPR019236">
    <property type="entry name" value="APP1_cat"/>
</dbReference>
<dbReference type="InterPro" id="IPR052935">
    <property type="entry name" value="Mg2+_PAP"/>
</dbReference>
<sequence length="404" mass="44730">MSDNSTEPSWRKELASLLTRSASSVDDFADTQIRRLRKRFGRSGRPAIQPYNGYATADTVHLHGRVLTNPLLDARLRDDRWWHDLAATIQRFASDEVPGVTVLARMGNATGHTVSDAEGYFRVTLARDEIGGELPFWSEAALCLADHLHKPTIESATQCNVMTAPERARFALISDVDDTIMHTGATSLGTMAKLTFFANARTRAPLPGIASWYEALQHVGSCGDPNLSPECERTNPIFYVSSSPWNLYDLLADFIEINAIPDGPILLRDLGFEEDKFFKNGHDHKLAKARRLLRQFPGLPFVLSGDSGQEDARLYAAAAEEFGSQIKAIFIRDIDPLSDSTHDEEVVRYMRQAGAAGVPMFAIGDSVEAARYCVELDLLPPSCLEEIKEATDRDEHRLSGPLTP</sequence>
<dbReference type="EMBL" id="SJPK01000006">
    <property type="protein sequence ID" value="TWT66134.1"/>
    <property type="molecule type" value="Genomic_DNA"/>
</dbReference>
<evidence type="ECO:0000313" key="2">
    <source>
        <dbReference type="EMBL" id="TWT66134.1"/>
    </source>
</evidence>
<accession>A0A5C5XTD8</accession>